<accession>A0A8X6G4X3</accession>
<evidence type="ECO:0000313" key="1">
    <source>
        <dbReference type="EMBL" id="GFQ96367.1"/>
    </source>
</evidence>
<organism evidence="1 2">
    <name type="scientific">Trichonephila clavata</name>
    <name type="common">Joro spider</name>
    <name type="synonym">Nephila clavata</name>
    <dbReference type="NCBI Taxonomy" id="2740835"/>
    <lineage>
        <taxon>Eukaryota</taxon>
        <taxon>Metazoa</taxon>
        <taxon>Ecdysozoa</taxon>
        <taxon>Arthropoda</taxon>
        <taxon>Chelicerata</taxon>
        <taxon>Arachnida</taxon>
        <taxon>Araneae</taxon>
        <taxon>Araneomorphae</taxon>
        <taxon>Entelegynae</taxon>
        <taxon>Araneoidea</taxon>
        <taxon>Nephilidae</taxon>
        <taxon>Trichonephila</taxon>
    </lineage>
</organism>
<dbReference type="AlphaFoldDB" id="A0A8X6G4X3"/>
<gene>
    <name evidence="1" type="ORF">TNCT_19241</name>
</gene>
<comment type="caution">
    <text evidence="1">The sequence shown here is derived from an EMBL/GenBank/DDBJ whole genome shotgun (WGS) entry which is preliminary data.</text>
</comment>
<proteinExistence type="predicted"/>
<name>A0A8X6G4X3_TRICU</name>
<protein>
    <submittedName>
        <fullName evidence="1">Uncharacterized protein</fullName>
    </submittedName>
</protein>
<dbReference type="EMBL" id="BMAO01014664">
    <property type="protein sequence ID" value="GFQ96367.1"/>
    <property type="molecule type" value="Genomic_DNA"/>
</dbReference>
<evidence type="ECO:0000313" key="2">
    <source>
        <dbReference type="Proteomes" id="UP000887116"/>
    </source>
</evidence>
<keyword evidence="2" id="KW-1185">Reference proteome</keyword>
<reference evidence="1" key="1">
    <citation type="submission" date="2020-07" db="EMBL/GenBank/DDBJ databases">
        <title>Multicomponent nature underlies the extraordinary mechanical properties of spider dragline silk.</title>
        <authorList>
            <person name="Kono N."/>
            <person name="Nakamura H."/>
            <person name="Mori M."/>
            <person name="Yoshida Y."/>
            <person name="Ohtoshi R."/>
            <person name="Malay A.D."/>
            <person name="Moran D.A.P."/>
            <person name="Tomita M."/>
            <person name="Numata K."/>
            <person name="Arakawa K."/>
        </authorList>
    </citation>
    <scope>NUCLEOTIDE SEQUENCE</scope>
</reference>
<sequence length="93" mass="10632">MWFQLRREGRPPTAIYEMRFGQCFPAELEHGSASLDAVGAQWADRGTCASHTLRVHTGDKIKKRELTFIPPDSTKGETDFTACKQFLFGKRLW</sequence>
<dbReference type="Proteomes" id="UP000887116">
    <property type="component" value="Unassembled WGS sequence"/>
</dbReference>